<evidence type="ECO:0000256" key="6">
    <source>
        <dbReference type="ARBA" id="ARBA00022729"/>
    </source>
</evidence>
<evidence type="ECO:0000256" key="3">
    <source>
        <dbReference type="ARBA" id="ARBA00012976"/>
    </source>
</evidence>
<dbReference type="AlphaFoldDB" id="A0A814C2A5"/>
<evidence type="ECO:0000256" key="10">
    <source>
        <dbReference type="ARBA" id="ARBA00043668"/>
    </source>
</evidence>
<evidence type="ECO:0000313" key="15">
    <source>
        <dbReference type="Proteomes" id="UP000663870"/>
    </source>
</evidence>
<dbReference type="EC" id="3.1.3.80" evidence="3"/>
<dbReference type="GO" id="GO:0034417">
    <property type="term" value="F:bisphosphoglycerate 3-phosphatase activity"/>
    <property type="evidence" value="ECO:0007669"/>
    <property type="project" value="UniProtKB-EC"/>
</dbReference>
<evidence type="ECO:0000256" key="8">
    <source>
        <dbReference type="ARBA" id="ARBA00023136"/>
    </source>
</evidence>
<dbReference type="Gene3D" id="3.40.50.1240">
    <property type="entry name" value="Phosphoglycerate mutase-like"/>
    <property type="match status" value="1"/>
</dbReference>
<dbReference type="InterPro" id="IPR000560">
    <property type="entry name" value="His_Pase_clade-2"/>
</dbReference>
<comment type="subcellular location">
    <subcellularLocation>
        <location evidence="1">Membrane</location>
    </subcellularLocation>
</comment>
<comment type="caution">
    <text evidence="14">The sequence shown here is derived from an EMBL/GenBank/DDBJ whole genome shotgun (WGS) entry which is preliminary data.</text>
</comment>
<evidence type="ECO:0000256" key="9">
    <source>
        <dbReference type="ARBA" id="ARBA00031642"/>
    </source>
</evidence>
<sequence length="550" mass="64124">MALYTTINTSLNENSTQDYPYQYLDKTRNMHLMTLKNVLNIDIINHIQLDERLARNLIAKGIILLANTATTYIRPNSLFIRQFDRKVQFEQSKKAIQNDLYSQFISNKSNIISVINEDYKRYYSTKTPYEYPSENYILSPPPTGYKPICVQLLARHGSRTLSNHDYDLETLTIWQLAKQKNMLTPLGEQLKEDIELFMHANNHLGRGELTQIGKEEHFGIGNRLFNRLKSLFISSNKISVMTSGKKRTVDSAQEFLNGLIKAEFNNIQILNEISNKNLLYFHKSCTNYMTFIKTNPYIKIKLNIIKNLEQTKIYARQVLKRIYKNEFVELLINGNYNIDPIEKKIIKNEVDIVLCLYWMFSVAPAQSQFNLAKMLAKYFNEEESKWFAYINDAKGFYEKGPSIEGTTVTYDMAKPLLTDFFSSVSQCIETNKNIAAYFRFAHAETIIPLATLLQIPGFTDKAVHPLDVYTYENNQWRGDKIAPMAANIQWEIYQHENNHNQILVRMLYNEMEVRFKQDCKSLTPDSFFYDFNELKRSYADLLLPSVSDVN</sequence>
<protein>
    <recommendedName>
        <fullName evidence="5">Multiple inositol polyphosphate phosphatase 1</fullName>
        <ecNumber evidence="4">3.1.3.62</ecNumber>
        <ecNumber evidence="3">3.1.3.80</ecNumber>
    </recommendedName>
    <alternativeName>
        <fullName evidence="9">2,3-bisphosphoglycerate 3-phosphatase</fullName>
    </alternativeName>
</protein>
<accession>A0A814C2A5</accession>
<dbReference type="PANTHER" id="PTHR20963">
    <property type="entry name" value="MULTIPLE INOSITOL POLYPHOSPHATE PHOSPHATASE-RELATED"/>
    <property type="match status" value="1"/>
</dbReference>
<dbReference type="InterPro" id="IPR029033">
    <property type="entry name" value="His_PPase_superfam"/>
</dbReference>
<comment type="similarity">
    <text evidence="2">Belongs to the histidine acid phosphatase family. MINPP1 subfamily.</text>
</comment>
<evidence type="ECO:0000256" key="2">
    <source>
        <dbReference type="ARBA" id="ARBA00008422"/>
    </source>
</evidence>
<comment type="catalytic activity">
    <reaction evidence="13">
        <text>(2R)-2,3-bisphosphoglycerate + H2O = (2R)-2-phosphoglycerate + phosphate</text>
        <dbReference type="Rhea" id="RHEA:27381"/>
        <dbReference type="ChEBI" id="CHEBI:15377"/>
        <dbReference type="ChEBI" id="CHEBI:43474"/>
        <dbReference type="ChEBI" id="CHEBI:58248"/>
        <dbReference type="ChEBI" id="CHEBI:58289"/>
        <dbReference type="EC" id="3.1.3.80"/>
    </reaction>
    <physiologicalReaction direction="left-to-right" evidence="13">
        <dbReference type="Rhea" id="RHEA:27382"/>
    </physiologicalReaction>
</comment>
<comment type="catalytic activity">
    <reaction evidence="12">
        <text>1D-myo-inositol hexakisphosphate + H2O = 1D-myo-inositol 1,2,4,5,6-pentakisphosphate + phosphate</text>
        <dbReference type="Rhea" id="RHEA:16989"/>
        <dbReference type="ChEBI" id="CHEBI:15377"/>
        <dbReference type="ChEBI" id="CHEBI:43474"/>
        <dbReference type="ChEBI" id="CHEBI:57798"/>
        <dbReference type="ChEBI" id="CHEBI:58130"/>
        <dbReference type="EC" id="3.1.3.62"/>
    </reaction>
    <physiologicalReaction direction="left-to-right" evidence="12">
        <dbReference type="Rhea" id="RHEA:16990"/>
    </physiologicalReaction>
</comment>
<dbReference type="EC" id="3.1.3.62" evidence="4"/>
<comment type="catalytic activity">
    <reaction evidence="11">
        <text>1D-myo-inositol 1,2,4,5,6-pentakisphosphate + H2O = 1D-myo-inositol 1,2,5,6-tetrakisphosphate + phosphate</text>
        <dbReference type="Rhea" id="RHEA:77115"/>
        <dbReference type="ChEBI" id="CHEBI:15377"/>
        <dbReference type="ChEBI" id="CHEBI:43474"/>
        <dbReference type="ChEBI" id="CHEBI:57798"/>
        <dbReference type="ChEBI" id="CHEBI:195535"/>
        <dbReference type="EC" id="3.1.3.62"/>
    </reaction>
    <physiologicalReaction direction="left-to-right" evidence="11">
        <dbReference type="Rhea" id="RHEA:77116"/>
    </physiologicalReaction>
</comment>
<evidence type="ECO:0000256" key="5">
    <source>
        <dbReference type="ARBA" id="ARBA00018097"/>
    </source>
</evidence>
<organism evidence="14 15">
    <name type="scientific">Rotaria sordida</name>
    <dbReference type="NCBI Taxonomy" id="392033"/>
    <lineage>
        <taxon>Eukaryota</taxon>
        <taxon>Metazoa</taxon>
        <taxon>Spiralia</taxon>
        <taxon>Gnathifera</taxon>
        <taxon>Rotifera</taxon>
        <taxon>Eurotatoria</taxon>
        <taxon>Bdelloidea</taxon>
        <taxon>Philodinida</taxon>
        <taxon>Philodinidae</taxon>
        <taxon>Rotaria</taxon>
    </lineage>
</organism>
<name>A0A814C2A5_9BILA</name>
<evidence type="ECO:0000313" key="14">
    <source>
        <dbReference type="EMBL" id="CAF0936712.1"/>
    </source>
</evidence>
<dbReference type="GO" id="GO:0003993">
    <property type="term" value="F:acid phosphatase activity"/>
    <property type="evidence" value="ECO:0007669"/>
    <property type="project" value="TreeGrafter"/>
</dbReference>
<dbReference type="SUPFAM" id="SSF53254">
    <property type="entry name" value="Phosphoglycerate mutase-like"/>
    <property type="match status" value="1"/>
</dbReference>
<evidence type="ECO:0000256" key="7">
    <source>
        <dbReference type="ARBA" id="ARBA00022801"/>
    </source>
</evidence>
<comment type="catalytic activity">
    <reaction evidence="10">
        <text>1D-myo-inositol 1,2,5,6-tetrakisphosphate + H2O = 1D-myo-inositol 1,2,6-trisphosphate + phosphate</text>
        <dbReference type="Rhea" id="RHEA:77119"/>
        <dbReference type="ChEBI" id="CHEBI:15377"/>
        <dbReference type="ChEBI" id="CHEBI:43474"/>
        <dbReference type="ChEBI" id="CHEBI:195535"/>
        <dbReference type="ChEBI" id="CHEBI:195537"/>
        <dbReference type="EC" id="3.1.3.62"/>
    </reaction>
    <physiologicalReaction direction="left-to-right" evidence="10">
        <dbReference type="Rhea" id="RHEA:77120"/>
    </physiologicalReaction>
</comment>
<evidence type="ECO:0000256" key="13">
    <source>
        <dbReference type="ARBA" id="ARBA00043832"/>
    </source>
</evidence>
<evidence type="ECO:0000256" key="4">
    <source>
        <dbReference type="ARBA" id="ARBA00013040"/>
    </source>
</evidence>
<reference evidence="14" key="1">
    <citation type="submission" date="2021-02" db="EMBL/GenBank/DDBJ databases">
        <authorList>
            <person name="Nowell W R."/>
        </authorList>
    </citation>
    <scope>NUCLEOTIDE SEQUENCE</scope>
</reference>
<dbReference type="Proteomes" id="UP000663870">
    <property type="component" value="Unassembled WGS sequence"/>
</dbReference>
<dbReference type="Pfam" id="PF00328">
    <property type="entry name" value="His_Phos_2"/>
    <property type="match status" value="1"/>
</dbReference>
<proteinExistence type="inferred from homology"/>
<evidence type="ECO:0000256" key="12">
    <source>
        <dbReference type="ARBA" id="ARBA00043691"/>
    </source>
</evidence>
<keyword evidence="15" id="KW-1185">Reference proteome</keyword>
<keyword evidence="6" id="KW-0732">Signal</keyword>
<dbReference type="EMBL" id="CAJNOL010000212">
    <property type="protein sequence ID" value="CAF0936712.1"/>
    <property type="molecule type" value="Genomic_DNA"/>
</dbReference>
<gene>
    <name evidence="14" type="ORF">JXQ802_LOCUS10942</name>
</gene>
<keyword evidence="8" id="KW-0472">Membrane</keyword>
<dbReference type="PANTHER" id="PTHR20963:SF8">
    <property type="entry name" value="MULTIPLE INOSITOL POLYPHOSPHATE PHOSPHATASE 1"/>
    <property type="match status" value="1"/>
</dbReference>
<keyword evidence="7" id="KW-0378">Hydrolase</keyword>
<evidence type="ECO:0000256" key="11">
    <source>
        <dbReference type="ARBA" id="ARBA00043671"/>
    </source>
</evidence>
<dbReference type="CDD" id="cd07061">
    <property type="entry name" value="HP_HAP_like"/>
    <property type="match status" value="1"/>
</dbReference>
<evidence type="ECO:0000256" key="1">
    <source>
        <dbReference type="ARBA" id="ARBA00004370"/>
    </source>
</evidence>
<dbReference type="GO" id="GO:0016020">
    <property type="term" value="C:membrane"/>
    <property type="evidence" value="ECO:0007669"/>
    <property type="project" value="UniProtKB-SubCell"/>
</dbReference>